<dbReference type="Proteomes" id="UP000266441">
    <property type="component" value="Unassembled WGS sequence"/>
</dbReference>
<gene>
    <name evidence="2" type="ORF">D1164_04600</name>
</gene>
<sequence length="388" mass="46443">MPISDYDNVKEVRISRDELYELVWTERQSDIAKKYYISENGLIKKCQEWNIPMPNLKYWIQLKDTTNPPTKVPLPQYSGYDMVYLKLREDYEKKKESIQKKISNIKKEIEEDSNVNLKVPERLTNPDPLIATARDRLYKKEVYRKSQGIIHHNQGSIGIYVTPSQLNRALRFMDTMIKALRSRGHHFINQNGSAHLAIYGEDYRISCQEKERRIKITNEYGRQESQLEPTGRLSFRLGESYFRKEWTEGKIPIEEQVSKILASVEYRGRKDHEERIENEKQWEERRQKQLMEKEIQDKKEKELDDFKEIFKLSLRHDKAQAIRRFADKLEQSALSNNDLGNETQKRIEWIRKKADWFDPFIESYDELLDGIDRDELVLHKQSFYLLKD</sequence>
<keyword evidence="1" id="KW-0175">Coiled coil</keyword>
<comment type="caution">
    <text evidence="2">The sequence shown here is derived from an EMBL/GenBank/DDBJ whole genome shotgun (WGS) entry which is preliminary data.</text>
</comment>
<dbReference type="AlphaFoldDB" id="A0A399D2K6"/>
<name>A0A399D2K6_9BACT</name>
<organism evidence="2 3">
    <name type="scientific">Mariniphaga sediminis</name>
    <dbReference type="NCBI Taxonomy" id="1628158"/>
    <lineage>
        <taxon>Bacteria</taxon>
        <taxon>Pseudomonadati</taxon>
        <taxon>Bacteroidota</taxon>
        <taxon>Bacteroidia</taxon>
        <taxon>Marinilabiliales</taxon>
        <taxon>Prolixibacteraceae</taxon>
        <taxon>Mariniphaga</taxon>
    </lineage>
</organism>
<feature type="coiled-coil region" evidence="1">
    <location>
        <begin position="88"/>
        <end position="115"/>
    </location>
</feature>
<evidence type="ECO:0000313" key="3">
    <source>
        <dbReference type="Proteomes" id="UP000266441"/>
    </source>
</evidence>
<proteinExistence type="predicted"/>
<dbReference type="EMBL" id="QWET01000003">
    <property type="protein sequence ID" value="RIH66195.1"/>
    <property type="molecule type" value="Genomic_DNA"/>
</dbReference>
<evidence type="ECO:0000313" key="2">
    <source>
        <dbReference type="EMBL" id="RIH66195.1"/>
    </source>
</evidence>
<evidence type="ECO:0000256" key="1">
    <source>
        <dbReference type="SAM" id="Coils"/>
    </source>
</evidence>
<accession>A0A399D2K6</accession>
<keyword evidence="3" id="KW-1185">Reference proteome</keyword>
<dbReference type="OrthoDB" id="9777694at2"/>
<dbReference type="RefSeq" id="WP_119348782.1">
    <property type="nucleotide sequence ID" value="NZ_QWET01000003.1"/>
</dbReference>
<reference evidence="2 3" key="1">
    <citation type="journal article" date="2015" name="Int. J. Syst. Evol. Microbiol.">
        <title>Mariniphaga sediminis sp. nov., isolated from coastal sediment.</title>
        <authorList>
            <person name="Wang F.Q."/>
            <person name="Shen Q.Y."/>
            <person name="Chen G.J."/>
            <person name="Du Z.J."/>
        </authorList>
    </citation>
    <scope>NUCLEOTIDE SEQUENCE [LARGE SCALE GENOMIC DNA]</scope>
    <source>
        <strain evidence="2 3">SY21</strain>
    </source>
</reference>
<protein>
    <submittedName>
        <fullName evidence="2">Uncharacterized protein</fullName>
    </submittedName>
</protein>